<feature type="compositionally biased region" description="Polar residues" evidence="1">
    <location>
        <begin position="186"/>
        <end position="197"/>
    </location>
</feature>
<dbReference type="InterPro" id="IPR018490">
    <property type="entry name" value="cNMP-bd_dom_sf"/>
</dbReference>
<dbReference type="Gene3D" id="2.60.120.10">
    <property type="entry name" value="Jelly Rolls"/>
    <property type="match status" value="1"/>
</dbReference>
<dbReference type="PROSITE" id="PS50042">
    <property type="entry name" value="CNMP_BINDING_3"/>
    <property type="match status" value="1"/>
</dbReference>
<dbReference type="SUPFAM" id="SSF51206">
    <property type="entry name" value="cAMP-binding domain-like"/>
    <property type="match status" value="1"/>
</dbReference>
<dbReference type="InterPro" id="IPR014710">
    <property type="entry name" value="RmlC-like_jellyroll"/>
</dbReference>
<gene>
    <name evidence="3" type="ORF">PGLA1383_LOCUS53771</name>
</gene>
<comment type="caution">
    <text evidence="3">The sequence shown here is derived from an EMBL/GenBank/DDBJ whole genome shotgun (WGS) entry which is preliminary data.</text>
</comment>
<dbReference type="OrthoDB" id="421226at2759"/>
<dbReference type="EMBL" id="CAJNNV010032019">
    <property type="protein sequence ID" value="CAE8638608.1"/>
    <property type="molecule type" value="Genomic_DNA"/>
</dbReference>
<organism evidence="3 4">
    <name type="scientific">Polarella glacialis</name>
    <name type="common">Dinoflagellate</name>
    <dbReference type="NCBI Taxonomy" id="89957"/>
    <lineage>
        <taxon>Eukaryota</taxon>
        <taxon>Sar</taxon>
        <taxon>Alveolata</taxon>
        <taxon>Dinophyceae</taxon>
        <taxon>Suessiales</taxon>
        <taxon>Suessiaceae</taxon>
        <taxon>Polarella</taxon>
    </lineage>
</organism>
<feature type="domain" description="Cyclic nucleotide-binding" evidence="2">
    <location>
        <begin position="18"/>
        <end position="129"/>
    </location>
</feature>
<dbReference type="CDD" id="cd00038">
    <property type="entry name" value="CAP_ED"/>
    <property type="match status" value="1"/>
</dbReference>
<accession>A0A813HM38</accession>
<name>A0A813HM38_POLGL</name>
<protein>
    <recommendedName>
        <fullName evidence="2">Cyclic nucleotide-binding domain-containing protein</fullName>
    </recommendedName>
</protein>
<evidence type="ECO:0000259" key="2">
    <source>
        <dbReference type="PROSITE" id="PS50042"/>
    </source>
</evidence>
<evidence type="ECO:0000313" key="4">
    <source>
        <dbReference type="Proteomes" id="UP000654075"/>
    </source>
</evidence>
<evidence type="ECO:0000256" key="1">
    <source>
        <dbReference type="SAM" id="MobiDB-lite"/>
    </source>
</evidence>
<keyword evidence="4" id="KW-1185">Reference proteome</keyword>
<dbReference type="InterPro" id="IPR000595">
    <property type="entry name" value="cNMP-bd_dom"/>
</dbReference>
<evidence type="ECO:0000313" key="3">
    <source>
        <dbReference type="EMBL" id="CAE8638608.1"/>
    </source>
</evidence>
<dbReference type="Pfam" id="PF00027">
    <property type="entry name" value="cNMP_binding"/>
    <property type="match status" value="1"/>
</dbReference>
<sequence length="197" mass="22075">MEELQCCMNLPHMNAHPLFQWLNSNSIITMQRLAKEAVGRMHLAKGDTLFLQGQDATCMYFVVSGRILYLRNSEDSPETNEKEFVDAGEDWIAEPILWTPSWVHVGNALAYTDCEMQTVDPKAFARILGLVKPVLAIVSSYGSSFMSWMEEQSGFDDLNDVIQGDKVSDVIRSFIPASARSKTKSKQPSESCFTPKA</sequence>
<reference evidence="3" key="1">
    <citation type="submission" date="2021-02" db="EMBL/GenBank/DDBJ databases">
        <authorList>
            <person name="Dougan E. K."/>
            <person name="Rhodes N."/>
            <person name="Thang M."/>
            <person name="Chan C."/>
        </authorList>
    </citation>
    <scope>NUCLEOTIDE SEQUENCE</scope>
</reference>
<feature type="region of interest" description="Disordered" evidence="1">
    <location>
        <begin position="178"/>
        <end position="197"/>
    </location>
</feature>
<proteinExistence type="predicted"/>
<dbReference type="AlphaFoldDB" id="A0A813HM38"/>
<dbReference type="Proteomes" id="UP000654075">
    <property type="component" value="Unassembled WGS sequence"/>
</dbReference>